<evidence type="ECO:0000313" key="2">
    <source>
        <dbReference type="EMBL" id="BAC84499.1"/>
    </source>
</evidence>
<gene>
    <name evidence="2" type="primary">P0696F12.27</name>
</gene>
<feature type="region of interest" description="Disordered" evidence="1">
    <location>
        <begin position="1"/>
        <end position="20"/>
    </location>
</feature>
<proteinExistence type="predicted"/>
<evidence type="ECO:0000256" key="1">
    <source>
        <dbReference type="SAM" id="MobiDB-lite"/>
    </source>
</evidence>
<feature type="region of interest" description="Disordered" evidence="1">
    <location>
        <begin position="103"/>
        <end position="153"/>
    </location>
</feature>
<reference evidence="3" key="1">
    <citation type="journal article" date="2005" name="Nature">
        <title>The map-based sequence of the rice genome.</title>
        <authorList>
            <consortium name="International rice genome sequencing project (IRGSP)"/>
            <person name="Matsumoto T."/>
            <person name="Wu J."/>
            <person name="Kanamori H."/>
            <person name="Katayose Y."/>
            <person name="Fujisawa M."/>
            <person name="Namiki N."/>
            <person name="Mizuno H."/>
            <person name="Yamamoto K."/>
            <person name="Antonio B.A."/>
            <person name="Baba T."/>
            <person name="Sakata K."/>
            <person name="Nagamura Y."/>
            <person name="Aoki H."/>
            <person name="Arikawa K."/>
            <person name="Arita K."/>
            <person name="Bito T."/>
            <person name="Chiden Y."/>
            <person name="Fujitsuka N."/>
            <person name="Fukunaka R."/>
            <person name="Hamada M."/>
            <person name="Harada C."/>
            <person name="Hayashi A."/>
            <person name="Hijishita S."/>
            <person name="Honda M."/>
            <person name="Hosokawa S."/>
            <person name="Ichikawa Y."/>
            <person name="Idonuma A."/>
            <person name="Iijima M."/>
            <person name="Ikeda M."/>
            <person name="Ikeno M."/>
            <person name="Ito K."/>
            <person name="Ito S."/>
            <person name="Ito T."/>
            <person name="Ito Y."/>
            <person name="Ito Y."/>
            <person name="Iwabuchi A."/>
            <person name="Kamiya K."/>
            <person name="Karasawa W."/>
            <person name="Kurita K."/>
            <person name="Katagiri S."/>
            <person name="Kikuta A."/>
            <person name="Kobayashi H."/>
            <person name="Kobayashi N."/>
            <person name="Machita K."/>
            <person name="Maehara T."/>
            <person name="Masukawa M."/>
            <person name="Mizubayashi T."/>
            <person name="Mukai Y."/>
            <person name="Nagasaki H."/>
            <person name="Nagata Y."/>
            <person name="Naito S."/>
            <person name="Nakashima M."/>
            <person name="Nakama Y."/>
            <person name="Nakamichi Y."/>
            <person name="Nakamura M."/>
            <person name="Meguro A."/>
            <person name="Negishi M."/>
            <person name="Ohta I."/>
            <person name="Ohta T."/>
            <person name="Okamoto M."/>
            <person name="Ono N."/>
            <person name="Saji S."/>
            <person name="Sakaguchi M."/>
            <person name="Sakai K."/>
            <person name="Shibata M."/>
            <person name="Shimokawa T."/>
            <person name="Song J."/>
            <person name="Takazaki Y."/>
            <person name="Terasawa K."/>
            <person name="Tsugane M."/>
            <person name="Tsuji K."/>
            <person name="Ueda S."/>
            <person name="Waki K."/>
            <person name="Yamagata H."/>
            <person name="Yamamoto M."/>
            <person name="Yamamoto S."/>
            <person name="Yamane H."/>
            <person name="Yoshiki S."/>
            <person name="Yoshihara R."/>
            <person name="Yukawa K."/>
            <person name="Zhong H."/>
            <person name="Yano M."/>
            <person name="Yuan Q."/>
            <person name="Ouyang S."/>
            <person name="Liu J."/>
            <person name="Jones K.M."/>
            <person name="Gansberger K."/>
            <person name="Moffat K."/>
            <person name="Hill J."/>
            <person name="Bera J."/>
            <person name="Fadrosh D."/>
            <person name="Jin S."/>
            <person name="Johri S."/>
            <person name="Kim M."/>
            <person name="Overton L."/>
            <person name="Reardon M."/>
            <person name="Tsitrin T."/>
            <person name="Vuong H."/>
            <person name="Weaver B."/>
            <person name="Ciecko A."/>
            <person name="Tallon L."/>
            <person name="Jackson J."/>
            <person name="Pai G."/>
            <person name="Aken S.V."/>
            <person name="Utterback T."/>
            <person name="Reidmuller S."/>
            <person name="Feldblyum T."/>
            <person name="Hsiao J."/>
            <person name="Zismann V."/>
            <person name="Iobst S."/>
            <person name="de Vazeille A.R."/>
            <person name="Buell C.R."/>
            <person name="Ying K."/>
            <person name="Li Y."/>
            <person name="Lu T."/>
            <person name="Huang Y."/>
            <person name="Zhao Q."/>
            <person name="Feng Q."/>
            <person name="Zhang L."/>
            <person name="Zhu J."/>
            <person name="Weng Q."/>
            <person name="Mu J."/>
            <person name="Lu Y."/>
            <person name="Fan D."/>
            <person name="Liu Y."/>
            <person name="Guan J."/>
            <person name="Zhang Y."/>
            <person name="Yu S."/>
            <person name="Liu X."/>
            <person name="Zhang Y."/>
            <person name="Hong G."/>
            <person name="Han B."/>
            <person name="Choisne N."/>
            <person name="Demange N."/>
            <person name="Orjeda G."/>
            <person name="Samain S."/>
            <person name="Cattolico L."/>
            <person name="Pelletier E."/>
            <person name="Couloux A."/>
            <person name="Segurens B."/>
            <person name="Wincker P."/>
            <person name="D'Hont A."/>
            <person name="Scarpelli C."/>
            <person name="Weissenbach J."/>
            <person name="Salanoubat M."/>
            <person name="Quetier F."/>
            <person name="Yu Y."/>
            <person name="Kim H.R."/>
            <person name="Rambo T."/>
            <person name="Currie J."/>
            <person name="Collura K."/>
            <person name="Luo M."/>
            <person name="Yang T."/>
            <person name="Ammiraju J.S.S."/>
            <person name="Engler F."/>
            <person name="Soderlund C."/>
            <person name="Wing R.A."/>
            <person name="Palmer L.E."/>
            <person name="de la Bastide M."/>
            <person name="Spiegel L."/>
            <person name="Nascimento L."/>
            <person name="Zutavern T."/>
            <person name="O'Shaughnessy A."/>
            <person name="Dike S."/>
            <person name="Dedhia N."/>
            <person name="Preston R."/>
            <person name="Balija V."/>
            <person name="McCombie W.R."/>
            <person name="Chow T."/>
            <person name="Chen H."/>
            <person name="Chung M."/>
            <person name="Chen C."/>
            <person name="Shaw J."/>
            <person name="Wu H."/>
            <person name="Hsiao K."/>
            <person name="Chao Y."/>
            <person name="Chu M."/>
            <person name="Cheng C."/>
            <person name="Hour A."/>
            <person name="Lee P."/>
            <person name="Lin S."/>
            <person name="Lin Y."/>
            <person name="Liou J."/>
            <person name="Liu S."/>
            <person name="Hsing Y."/>
            <person name="Raghuvanshi S."/>
            <person name="Mohanty A."/>
            <person name="Bharti A.K."/>
            <person name="Gaur A."/>
            <person name="Gupta V."/>
            <person name="Kumar D."/>
            <person name="Ravi V."/>
            <person name="Vij S."/>
            <person name="Kapur A."/>
            <person name="Khurana P."/>
            <person name="Khurana P."/>
            <person name="Khurana J.P."/>
            <person name="Tyagi A.K."/>
            <person name="Gaikwad K."/>
            <person name="Singh A."/>
            <person name="Dalal V."/>
            <person name="Srivastava S."/>
            <person name="Dixit A."/>
            <person name="Pal A.K."/>
            <person name="Ghazi I.A."/>
            <person name="Yadav M."/>
            <person name="Pandit A."/>
            <person name="Bhargava A."/>
            <person name="Sureshbabu K."/>
            <person name="Batra K."/>
            <person name="Sharma T.R."/>
            <person name="Mohapatra T."/>
            <person name="Singh N.K."/>
            <person name="Messing J."/>
            <person name="Nelson A.B."/>
            <person name="Fuks G."/>
            <person name="Kavchok S."/>
            <person name="Keizer G."/>
            <person name="Linton E."/>
            <person name="Llaca V."/>
            <person name="Song R."/>
            <person name="Tanyolac B."/>
            <person name="Young S."/>
            <person name="Ho-Il K."/>
            <person name="Hahn J.H."/>
            <person name="Sangsakoo G."/>
            <person name="Vanavichit A."/>
            <person name="de Mattos Luiz.A.T."/>
            <person name="Zimmer P.D."/>
            <person name="Malone G."/>
            <person name="Dellagostin O."/>
            <person name="de Oliveira A.C."/>
            <person name="Bevan M."/>
            <person name="Bancroft I."/>
            <person name="Minx P."/>
            <person name="Cordum H."/>
            <person name="Wilson R."/>
            <person name="Cheng Z."/>
            <person name="Jin W."/>
            <person name="Jiang J."/>
            <person name="Leong S.A."/>
            <person name="Iwama H."/>
            <person name="Gojobori T."/>
            <person name="Itoh T."/>
            <person name="Niimura Y."/>
            <person name="Fujii Y."/>
            <person name="Habara T."/>
            <person name="Sakai H."/>
            <person name="Sato Y."/>
            <person name="Wilson G."/>
            <person name="Kumar K."/>
            <person name="McCouch S."/>
            <person name="Juretic N."/>
            <person name="Hoen D."/>
            <person name="Wright S."/>
            <person name="Bruskiewich R."/>
            <person name="Bureau T."/>
            <person name="Miyao A."/>
            <person name="Hirochika H."/>
            <person name="Nishikawa T."/>
            <person name="Kadowaki K."/>
            <person name="Sugiura M."/>
            <person name="Burr B."/>
            <person name="Sasaki T."/>
        </authorList>
    </citation>
    <scope>NUCLEOTIDE SEQUENCE [LARGE SCALE GENOMIC DNA]</scope>
    <source>
        <strain evidence="3">cv. Nipponbare</strain>
    </source>
</reference>
<protein>
    <submittedName>
        <fullName evidence="2">Uncharacterized protein</fullName>
    </submittedName>
</protein>
<evidence type="ECO:0000313" key="3">
    <source>
        <dbReference type="Proteomes" id="UP000000763"/>
    </source>
</evidence>
<feature type="compositionally biased region" description="Polar residues" evidence="1">
    <location>
        <begin position="1"/>
        <end position="15"/>
    </location>
</feature>
<organism evidence="2 3">
    <name type="scientific">Oryza sativa subsp. japonica</name>
    <name type="common">Rice</name>
    <dbReference type="NCBI Taxonomy" id="39947"/>
    <lineage>
        <taxon>Eukaryota</taxon>
        <taxon>Viridiplantae</taxon>
        <taxon>Streptophyta</taxon>
        <taxon>Embryophyta</taxon>
        <taxon>Tracheophyta</taxon>
        <taxon>Spermatophyta</taxon>
        <taxon>Magnoliopsida</taxon>
        <taxon>Liliopsida</taxon>
        <taxon>Poales</taxon>
        <taxon>Poaceae</taxon>
        <taxon>BOP clade</taxon>
        <taxon>Oryzoideae</taxon>
        <taxon>Oryzeae</taxon>
        <taxon>Oryzinae</taxon>
        <taxon>Oryza</taxon>
        <taxon>Oryza sativa</taxon>
    </lineage>
</organism>
<reference evidence="3" key="2">
    <citation type="journal article" date="2008" name="Nucleic Acids Res.">
        <title>The rice annotation project database (RAP-DB): 2008 update.</title>
        <authorList>
            <consortium name="The rice annotation project (RAP)"/>
        </authorList>
    </citation>
    <scope>GENOME REANNOTATION</scope>
    <source>
        <strain evidence="3">cv. Nipponbare</strain>
    </source>
</reference>
<accession>Q6YVU8</accession>
<sequence length="271" mass="29499">MHKKNFTYSNPSSQAFFPPNSNPRTLAAVCHGRARQGNFAGHLPSSQIWEREGRGMVEQPPLCCCRHQRLPPFCRLIKKREGGREQIHTQPCAKALLTVARDPATHLPSPSPPPPPASSPRQIRAAARLSSSPPHGPGGEGGGAGSAENSCHRYRPLPRAAPEAWQRRIHPLGPGGVGSILLRHGGAGSAPDAAAVNEMASSSVGGDDSRRWWRREKERPIEGEVREAERPREKRGEFGVDGGGGFYWHKIFFSGPLYLALVKIVFLLAET</sequence>
<dbReference type="EMBL" id="AP005810">
    <property type="protein sequence ID" value="BAC84499.1"/>
    <property type="molecule type" value="Genomic_DNA"/>
</dbReference>
<dbReference type="AlphaFoldDB" id="Q6YVU8"/>
<feature type="compositionally biased region" description="Pro residues" evidence="1">
    <location>
        <begin position="109"/>
        <end position="118"/>
    </location>
</feature>
<name>Q6YVU8_ORYSJ</name>
<dbReference type="Proteomes" id="UP000000763">
    <property type="component" value="Chromosome 7"/>
</dbReference>